<comment type="caution">
    <text evidence="2">The sequence shown here is derived from an EMBL/GenBank/DDBJ whole genome shotgun (WGS) entry which is preliminary data.</text>
</comment>
<gene>
    <name evidence="2" type="ORF">GGX14DRAFT_407865</name>
</gene>
<sequence length="268" mass="28299">MCILPKLCPLACRTEVLCGHATSPCATAAPCAGSVCLRSQVCVRGTGGRVRWRRVGNRQGEACSGRGRRELLNVDACAGRQRRKREAGETGQLTAGSVRAAGTYGGQRDACAGGGRRVTDSEWRAASGGPCARCVRGSFGTRRGRQVGARCGGTEHREAGRRQRVLRSACACGLARAGGSKQQPAVAGASSGWRAGNGRERWQAHASATPPPLLLRTTHVVVRPHTSFSPRLKESRRERGAREEADRACAEWTEAPCLLAGAGSDGKQ</sequence>
<keyword evidence="3" id="KW-1185">Reference proteome</keyword>
<proteinExistence type="predicted"/>
<feature type="region of interest" description="Disordered" evidence="1">
    <location>
        <begin position="227"/>
        <end position="247"/>
    </location>
</feature>
<accession>A0AAD6UQF5</accession>
<dbReference type="AlphaFoldDB" id="A0AAD6UQF5"/>
<evidence type="ECO:0000256" key="1">
    <source>
        <dbReference type="SAM" id="MobiDB-lite"/>
    </source>
</evidence>
<reference evidence="2" key="1">
    <citation type="submission" date="2023-03" db="EMBL/GenBank/DDBJ databases">
        <title>Massive genome expansion in bonnet fungi (Mycena s.s.) driven by repeated elements and novel gene families across ecological guilds.</title>
        <authorList>
            <consortium name="Lawrence Berkeley National Laboratory"/>
            <person name="Harder C.B."/>
            <person name="Miyauchi S."/>
            <person name="Viragh M."/>
            <person name="Kuo A."/>
            <person name="Thoen E."/>
            <person name="Andreopoulos B."/>
            <person name="Lu D."/>
            <person name="Skrede I."/>
            <person name="Drula E."/>
            <person name="Henrissat B."/>
            <person name="Morin E."/>
            <person name="Kohler A."/>
            <person name="Barry K."/>
            <person name="LaButti K."/>
            <person name="Morin E."/>
            <person name="Salamov A."/>
            <person name="Lipzen A."/>
            <person name="Mereny Z."/>
            <person name="Hegedus B."/>
            <person name="Baldrian P."/>
            <person name="Stursova M."/>
            <person name="Weitz H."/>
            <person name="Taylor A."/>
            <person name="Grigoriev I.V."/>
            <person name="Nagy L.G."/>
            <person name="Martin F."/>
            <person name="Kauserud H."/>
        </authorList>
    </citation>
    <scope>NUCLEOTIDE SEQUENCE</scope>
    <source>
        <strain evidence="2">9144</strain>
    </source>
</reference>
<name>A0AAD6UQF5_9AGAR</name>
<evidence type="ECO:0000313" key="2">
    <source>
        <dbReference type="EMBL" id="KAJ7190618.1"/>
    </source>
</evidence>
<evidence type="ECO:0000313" key="3">
    <source>
        <dbReference type="Proteomes" id="UP001219525"/>
    </source>
</evidence>
<dbReference type="EMBL" id="JARJCW010000146">
    <property type="protein sequence ID" value="KAJ7190618.1"/>
    <property type="molecule type" value="Genomic_DNA"/>
</dbReference>
<organism evidence="2 3">
    <name type="scientific">Mycena pura</name>
    <dbReference type="NCBI Taxonomy" id="153505"/>
    <lineage>
        <taxon>Eukaryota</taxon>
        <taxon>Fungi</taxon>
        <taxon>Dikarya</taxon>
        <taxon>Basidiomycota</taxon>
        <taxon>Agaricomycotina</taxon>
        <taxon>Agaricomycetes</taxon>
        <taxon>Agaricomycetidae</taxon>
        <taxon>Agaricales</taxon>
        <taxon>Marasmiineae</taxon>
        <taxon>Mycenaceae</taxon>
        <taxon>Mycena</taxon>
    </lineage>
</organism>
<feature type="compositionally biased region" description="Basic and acidic residues" evidence="1">
    <location>
        <begin position="231"/>
        <end position="247"/>
    </location>
</feature>
<dbReference type="Proteomes" id="UP001219525">
    <property type="component" value="Unassembled WGS sequence"/>
</dbReference>
<protein>
    <submittedName>
        <fullName evidence="2">Uncharacterized protein</fullName>
    </submittedName>
</protein>